<reference evidence="11 12" key="1">
    <citation type="submission" date="2019-02" db="EMBL/GenBank/DDBJ databases">
        <title>Genomic Encyclopedia of Type Strains, Phase IV (KMG-IV): sequencing the most valuable type-strain genomes for metagenomic binning, comparative biology and taxonomic classification.</title>
        <authorList>
            <person name="Goeker M."/>
        </authorList>
    </citation>
    <scope>NUCLEOTIDE SEQUENCE [LARGE SCALE GENOMIC DNA]</scope>
    <source>
        <strain evidence="11 12">DSM 21223</strain>
    </source>
</reference>
<keyword evidence="12" id="KW-1185">Reference proteome</keyword>
<dbReference type="NCBIfam" id="TIGR00988">
    <property type="entry name" value="hip"/>
    <property type="match status" value="1"/>
</dbReference>
<dbReference type="PROSITE" id="PS00045">
    <property type="entry name" value="HISTONE_LIKE"/>
    <property type="match status" value="1"/>
</dbReference>
<dbReference type="PRINTS" id="PR01727">
    <property type="entry name" value="DNABINDINGHU"/>
</dbReference>
<dbReference type="HAMAP" id="MF_00381">
    <property type="entry name" value="IHF_beta"/>
    <property type="match status" value="1"/>
</dbReference>
<dbReference type="Proteomes" id="UP000292136">
    <property type="component" value="Unassembled WGS sequence"/>
</dbReference>
<comment type="caution">
    <text evidence="11">The sequence shown here is derived from an EMBL/GenBank/DDBJ whole genome shotgun (WGS) entry which is preliminary data.</text>
</comment>
<evidence type="ECO:0000256" key="4">
    <source>
        <dbReference type="ARBA" id="ARBA00023015"/>
    </source>
</evidence>
<evidence type="ECO:0000256" key="9">
    <source>
        <dbReference type="RuleBase" id="RU003939"/>
    </source>
</evidence>
<evidence type="ECO:0000256" key="3">
    <source>
        <dbReference type="ARBA" id="ARBA00022845"/>
    </source>
</evidence>
<keyword evidence="5 8" id="KW-0238">DNA-binding</keyword>
<evidence type="ECO:0000256" key="5">
    <source>
        <dbReference type="ARBA" id="ARBA00023125"/>
    </source>
</evidence>
<dbReference type="Pfam" id="PF00216">
    <property type="entry name" value="Bac_DNA_binding"/>
    <property type="match status" value="1"/>
</dbReference>
<keyword evidence="3 8" id="KW-0810">Translation regulation</keyword>
<dbReference type="SUPFAM" id="SSF47729">
    <property type="entry name" value="IHF-like DNA-binding proteins"/>
    <property type="match status" value="1"/>
</dbReference>
<organism evidence="11 12">
    <name type="scientific">Azospira oryzae</name>
    <dbReference type="NCBI Taxonomy" id="146939"/>
    <lineage>
        <taxon>Bacteria</taxon>
        <taxon>Pseudomonadati</taxon>
        <taxon>Pseudomonadota</taxon>
        <taxon>Betaproteobacteria</taxon>
        <taxon>Rhodocyclales</taxon>
        <taxon>Rhodocyclaceae</taxon>
        <taxon>Azospira</taxon>
    </lineage>
</organism>
<proteinExistence type="inferred from homology"/>
<evidence type="ECO:0000256" key="10">
    <source>
        <dbReference type="RuleBase" id="RU003941"/>
    </source>
</evidence>
<dbReference type="Gene3D" id="4.10.520.10">
    <property type="entry name" value="IHF-like DNA-binding proteins"/>
    <property type="match status" value="1"/>
</dbReference>
<evidence type="ECO:0000256" key="7">
    <source>
        <dbReference type="ARBA" id="ARBA00023172"/>
    </source>
</evidence>
<accession>A0ABY0IQ14</accession>
<evidence type="ECO:0000313" key="11">
    <source>
        <dbReference type="EMBL" id="RZT89550.1"/>
    </source>
</evidence>
<dbReference type="EMBL" id="SHKM01000001">
    <property type="protein sequence ID" value="RZT89550.1"/>
    <property type="molecule type" value="Genomic_DNA"/>
</dbReference>
<dbReference type="InterPro" id="IPR000119">
    <property type="entry name" value="Hist_DNA-bd"/>
</dbReference>
<dbReference type="InterPro" id="IPR010992">
    <property type="entry name" value="IHF-like_DNA-bd_dom_sf"/>
</dbReference>
<gene>
    <name evidence="8" type="primary">ihfB</name>
    <name evidence="8" type="synonym">himD</name>
    <name evidence="11" type="ORF">EV678_0340</name>
</gene>
<dbReference type="CDD" id="cd13836">
    <property type="entry name" value="IHF_B"/>
    <property type="match status" value="1"/>
</dbReference>
<evidence type="ECO:0000256" key="2">
    <source>
        <dbReference type="ARBA" id="ARBA00018700"/>
    </source>
</evidence>
<protein>
    <recommendedName>
        <fullName evidence="2 8">Integration host factor subunit beta</fullName>
        <shortName evidence="8">IHF-beta</shortName>
    </recommendedName>
</protein>
<name>A0ABY0IQ14_9RHOO</name>
<keyword evidence="4 8" id="KW-0805">Transcription regulation</keyword>
<evidence type="ECO:0000256" key="8">
    <source>
        <dbReference type="HAMAP-Rule" id="MF_00381"/>
    </source>
</evidence>
<dbReference type="PANTHER" id="PTHR33175">
    <property type="entry name" value="DNA-BINDING PROTEIN HU"/>
    <property type="match status" value="1"/>
</dbReference>
<comment type="similarity">
    <text evidence="1 8 9">Belongs to the bacterial histone-like protein family.</text>
</comment>
<dbReference type="InterPro" id="IPR020816">
    <property type="entry name" value="Histone-like_DNA-bd_CS"/>
</dbReference>
<comment type="function">
    <text evidence="8 10">This protein is one of the two subunits of integration host factor, a specific DNA-binding protein that functions in genetic recombination as well as in transcriptional and translational control.</text>
</comment>
<evidence type="ECO:0000256" key="6">
    <source>
        <dbReference type="ARBA" id="ARBA00023163"/>
    </source>
</evidence>
<evidence type="ECO:0000313" key="12">
    <source>
        <dbReference type="Proteomes" id="UP000292136"/>
    </source>
</evidence>
<dbReference type="InterPro" id="IPR005685">
    <property type="entry name" value="IHF_beta"/>
</dbReference>
<dbReference type="NCBIfam" id="NF001222">
    <property type="entry name" value="PRK00199.1"/>
    <property type="match status" value="1"/>
</dbReference>
<comment type="subunit">
    <text evidence="8 10">Heterodimer of an alpha and a beta chain.</text>
</comment>
<keyword evidence="6 8" id="KW-0804">Transcription</keyword>
<evidence type="ECO:0000256" key="1">
    <source>
        <dbReference type="ARBA" id="ARBA00010529"/>
    </source>
</evidence>
<sequence length="107" mass="11893">MTKSELVADLTGKLPHLTTRDVDFAVNLMLDAIAEALTRGDRVEIRGFGSFSLNYRPARQGRNPKTGEQVEVPAKHVPHFKAGKELRERVQEAAEAAARDQRLRQAA</sequence>
<dbReference type="SMART" id="SM00411">
    <property type="entry name" value="BHL"/>
    <property type="match status" value="1"/>
</dbReference>
<dbReference type="RefSeq" id="WP_014237206.1">
    <property type="nucleotide sequence ID" value="NZ_SHKM01000001.1"/>
</dbReference>
<keyword evidence="7 8" id="KW-0233">DNA recombination</keyword>
<dbReference type="PANTHER" id="PTHR33175:SF5">
    <property type="entry name" value="INTEGRATION HOST FACTOR SUBUNIT BETA"/>
    <property type="match status" value="1"/>
</dbReference>